<dbReference type="GO" id="GO:0006457">
    <property type="term" value="P:protein folding"/>
    <property type="evidence" value="ECO:0007669"/>
    <property type="project" value="TreeGrafter"/>
</dbReference>
<keyword evidence="10" id="KW-1185">Reference proteome</keyword>
<reference evidence="9" key="1">
    <citation type="submission" date="2023-08" db="EMBL/GenBank/DDBJ databases">
        <authorList>
            <person name="Chen Y."/>
            <person name="Shah S."/>
            <person name="Dougan E. K."/>
            <person name="Thang M."/>
            <person name="Chan C."/>
        </authorList>
    </citation>
    <scope>NUCLEOTIDE SEQUENCE</scope>
</reference>
<evidence type="ECO:0000256" key="2">
    <source>
        <dbReference type="ARBA" id="ARBA00010513"/>
    </source>
</evidence>
<feature type="region of interest" description="Disordered" evidence="7">
    <location>
        <begin position="278"/>
        <end position="342"/>
    </location>
</feature>
<proteinExistence type="inferred from homology"/>
<dbReference type="GO" id="GO:0005737">
    <property type="term" value="C:cytoplasm"/>
    <property type="evidence" value="ECO:0007669"/>
    <property type="project" value="UniProtKB-SubCell"/>
</dbReference>
<dbReference type="PANTHER" id="PTHR12356">
    <property type="entry name" value="NUCLEAR MOVEMENT PROTEIN NUDC"/>
    <property type="match status" value="1"/>
</dbReference>
<keyword evidence="5" id="KW-0597">Phosphoprotein</keyword>
<feature type="compositionally biased region" description="Basic and acidic residues" evidence="7">
    <location>
        <begin position="290"/>
        <end position="313"/>
    </location>
</feature>
<dbReference type="PANTHER" id="PTHR12356:SF3">
    <property type="entry name" value="NUCLEAR MIGRATION PROTEIN NUDC"/>
    <property type="match status" value="1"/>
</dbReference>
<feature type="compositionally biased region" description="Basic and acidic residues" evidence="7">
    <location>
        <begin position="67"/>
        <end position="115"/>
    </location>
</feature>
<feature type="region of interest" description="Disordered" evidence="7">
    <location>
        <begin position="63"/>
        <end position="161"/>
    </location>
</feature>
<evidence type="ECO:0000313" key="9">
    <source>
        <dbReference type="EMBL" id="CAJ1401194.1"/>
    </source>
</evidence>
<dbReference type="EMBL" id="CAUJNA010003404">
    <property type="protein sequence ID" value="CAJ1401194.1"/>
    <property type="molecule type" value="Genomic_DNA"/>
</dbReference>
<accession>A0AA36NCN0</accession>
<dbReference type="Pfam" id="PF14050">
    <property type="entry name" value="Nudc_N"/>
    <property type="match status" value="1"/>
</dbReference>
<dbReference type="SUPFAM" id="SSF49764">
    <property type="entry name" value="HSP20-like chaperones"/>
    <property type="match status" value="1"/>
</dbReference>
<feature type="domain" description="CS" evidence="8">
    <location>
        <begin position="155"/>
        <end position="244"/>
    </location>
</feature>
<evidence type="ECO:0000256" key="1">
    <source>
        <dbReference type="ARBA" id="ARBA00004496"/>
    </source>
</evidence>
<evidence type="ECO:0000256" key="7">
    <source>
        <dbReference type="SAM" id="MobiDB-lite"/>
    </source>
</evidence>
<dbReference type="CDD" id="cd06467">
    <property type="entry name" value="p23_NUDC_like"/>
    <property type="match status" value="1"/>
</dbReference>
<dbReference type="InterPro" id="IPR025934">
    <property type="entry name" value="NudC_N_dom"/>
</dbReference>
<protein>
    <recommendedName>
        <fullName evidence="3">Nuclear migration protein nudC</fullName>
    </recommendedName>
    <alternativeName>
        <fullName evidence="6">Nuclear distribution protein C homolog</fullName>
    </alternativeName>
</protein>
<evidence type="ECO:0000256" key="5">
    <source>
        <dbReference type="ARBA" id="ARBA00022553"/>
    </source>
</evidence>
<dbReference type="Pfam" id="PF04969">
    <property type="entry name" value="CS"/>
    <property type="match status" value="1"/>
</dbReference>
<evidence type="ECO:0000259" key="8">
    <source>
        <dbReference type="PROSITE" id="PS51203"/>
    </source>
</evidence>
<name>A0AA36NCN0_9DINO</name>
<dbReference type="FunFam" id="2.60.40.790:FF:000001">
    <property type="entry name" value="Nuclear migration protein nudC"/>
    <property type="match status" value="1"/>
</dbReference>
<comment type="subcellular location">
    <subcellularLocation>
        <location evidence="1">Cytoplasm</location>
    </subcellularLocation>
</comment>
<evidence type="ECO:0000256" key="4">
    <source>
        <dbReference type="ARBA" id="ARBA00022490"/>
    </source>
</evidence>
<gene>
    <name evidence="9" type="ORF">EVOR1521_LOCUS24387</name>
</gene>
<feature type="compositionally biased region" description="Basic and acidic residues" evidence="7">
    <location>
        <begin position="122"/>
        <end position="133"/>
    </location>
</feature>
<feature type="compositionally biased region" description="Basic and acidic residues" evidence="7">
    <location>
        <begin position="320"/>
        <end position="335"/>
    </location>
</feature>
<dbReference type="Gene3D" id="2.60.40.790">
    <property type="match status" value="1"/>
</dbReference>
<organism evidence="9 10">
    <name type="scientific">Effrenium voratum</name>
    <dbReference type="NCBI Taxonomy" id="2562239"/>
    <lineage>
        <taxon>Eukaryota</taxon>
        <taxon>Sar</taxon>
        <taxon>Alveolata</taxon>
        <taxon>Dinophyceae</taxon>
        <taxon>Suessiales</taxon>
        <taxon>Symbiodiniaceae</taxon>
        <taxon>Effrenium</taxon>
    </lineage>
</organism>
<dbReference type="InterPro" id="IPR037898">
    <property type="entry name" value="NudC_fam"/>
</dbReference>
<dbReference type="GO" id="GO:0051082">
    <property type="term" value="F:unfolded protein binding"/>
    <property type="evidence" value="ECO:0007669"/>
    <property type="project" value="TreeGrafter"/>
</dbReference>
<evidence type="ECO:0000256" key="3">
    <source>
        <dbReference type="ARBA" id="ARBA00017641"/>
    </source>
</evidence>
<evidence type="ECO:0000313" key="10">
    <source>
        <dbReference type="Proteomes" id="UP001178507"/>
    </source>
</evidence>
<dbReference type="InterPro" id="IPR008978">
    <property type="entry name" value="HSP20-like_chaperone"/>
</dbReference>
<sequence length="342" mass="39336">MASEAEKFDGVLLNIAQQSGSIDGILDAFFGFLQRKTDFFTGAQDEQAAEQMVLKYYKKHWKAGQKRRQEQQERNRVADEERKRKAEEKKQQDEEEYRKRQEEAEKMKNEPRIEEVTEEEADKIKASKAKNAEGEEEKEEEEKEDKEPPPPGNGGSTDKYNWTQTLSTLEVFVPVPPGVKAKQVICDIGGETLKLGIKGEPLILNGKMHSKVKPDDCMWTLIDNKVVQITLEKFDSMKWWNCVMEGDPGIDTKKIVPENSKLSDLDGETRMTVEKMMYDQRQKSLGKPTSDQEKQHDMLEKFKAAHPEMDFSKAKSHGRTGHDLSHKGRRSKETIHSFWDSP</sequence>
<dbReference type="PROSITE" id="PS51203">
    <property type="entry name" value="CS"/>
    <property type="match status" value="1"/>
</dbReference>
<keyword evidence="4" id="KW-0963">Cytoplasm</keyword>
<feature type="compositionally biased region" description="Acidic residues" evidence="7">
    <location>
        <begin position="134"/>
        <end position="144"/>
    </location>
</feature>
<dbReference type="Proteomes" id="UP001178507">
    <property type="component" value="Unassembled WGS sequence"/>
</dbReference>
<dbReference type="InterPro" id="IPR007052">
    <property type="entry name" value="CS_dom"/>
</dbReference>
<evidence type="ECO:0000256" key="6">
    <source>
        <dbReference type="ARBA" id="ARBA00030427"/>
    </source>
</evidence>
<dbReference type="AlphaFoldDB" id="A0AA36NCN0"/>
<comment type="caution">
    <text evidence="9">The sequence shown here is derived from an EMBL/GenBank/DDBJ whole genome shotgun (WGS) entry which is preliminary data.</text>
</comment>
<comment type="similarity">
    <text evidence="2">Belongs to the nudC family.</text>
</comment>